<dbReference type="Proteomes" id="UP000199301">
    <property type="component" value="Unassembled WGS sequence"/>
</dbReference>
<organism evidence="2 3">
    <name type="scientific">Actinopolyspora saharensis</name>
    <dbReference type="NCBI Taxonomy" id="995062"/>
    <lineage>
        <taxon>Bacteria</taxon>
        <taxon>Bacillati</taxon>
        <taxon>Actinomycetota</taxon>
        <taxon>Actinomycetes</taxon>
        <taxon>Actinopolysporales</taxon>
        <taxon>Actinopolysporaceae</taxon>
        <taxon>Actinopolyspora</taxon>
    </lineage>
</organism>
<dbReference type="OrthoDB" id="583768at2"/>
<gene>
    <name evidence="2" type="ORF">SAMN04489718_0789</name>
</gene>
<keyword evidence="3" id="KW-1185">Reference proteome</keyword>
<reference evidence="3" key="1">
    <citation type="submission" date="2016-10" db="EMBL/GenBank/DDBJ databases">
        <authorList>
            <person name="Varghese N."/>
            <person name="Submissions S."/>
        </authorList>
    </citation>
    <scope>NUCLEOTIDE SEQUENCE [LARGE SCALE GENOMIC DNA]</scope>
    <source>
        <strain evidence="3">DSM 45459</strain>
    </source>
</reference>
<dbReference type="AlphaFoldDB" id="A0A1H0Z2G5"/>
<dbReference type="EMBL" id="FNKO01000001">
    <property type="protein sequence ID" value="SDQ21276.1"/>
    <property type="molecule type" value="Genomic_DNA"/>
</dbReference>
<accession>A0A1H0Z2G5</accession>
<dbReference type="NCBIfam" id="NF033537">
    <property type="entry name" value="lasso_biosyn_B2"/>
    <property type="match status" value="1"/>
</dbReference>
<evidence type="ECO:0000313" key="2">
    <source>
        <dbReference type="EMBL" id="SDQ21276.1"/>
    </source>
</evidence>
<dbReference type="InterPro" id="IPR053521">
    <property type="entry name" value="McjB-like"/>
</dbReference>
<sequence length="146" mass="15894">MSVRVTGLKPSAPVPWWIRPIALLAVGLARLLGRAKPAVLRPVLELVRCGAEPAGEADVSRALDAVLEVSVRCGGEWCLQRALACALTCRMTGTWPEWCTGVRLQPFEAHAWVAVDGKPVGENPHTMPHFRTVWSVPPLVERTGRS</sequence>
<protein>
    <submittedName>
        <fullName evidence="2">Transglutaminase-like superfamily protein</fullName>
    </submittedName>
</protein>
<evidence type="ECO:0000259" key="1">
    <source>
        <dbReference type="Pfam" id="PF13471"/>
    </source>
</evidence>
<dbReference type="InterPro" id="IPR032708">
    <property type="entry name" value="McjB_C"/>
</dbReference>
<proteinExistence type="predicted"/>
<evidence type="ECO:0000313" key="3">
    <source>
        <dbReference type="Proteomes" id="UP000199301"/>
    </source>
</evidence>
<dbReference type="RefSeq" id="WP_092521090.1">
    <property type="nucleotide sequence ID" value="NZ_FNKO01000001.1"/>
</dbReference>
<dbReference type="Pfam" id="PF13471">
    <property type="entry name" value="Transglut_core3"/>
    <property type="match status" value="1"/>
</dbReference>
<name>A0A1H0Z2G5_9ACTN</name>
<feature type="domain" description="Microcin J25-processing protein McjB C-terminal" evidence="1">
    <location>
        <begin position="22"/>
        <end position="134"/>
    </location>
</feature>
<dbReference type="STRING" id="995062.SAMN04489718_0789"/>